<dbReference type="PANTHER" id="PTHR39338">
    <property type="entry name" value="BLL5662 PROTEIN-RELATED"/>
    <property type="match status" value="1"/>
</dbReference>
<dbReference type="PANTHER" id="PTHR39338:SF5">
    <property type="entry name" value="BLR6139 PROTEIN"/>
    <property type="match status" value="1"/>
</dbReference>
<dbReference type="Pfam" id="PF05762">
    <property type="entry name" value="VWA_CoxE"/>
    <property type="match status" value="1"/>
</dbReference>
<feature type="compositionally biased region" description="Low complexity" evidence="1">
    <location>
        <begin position="84"/>
        <end position="99"/>
    </location>
</feature>
<dbReference type="InterPro" id="IPR011195">
    <property type="entry name" value="UCP010256"/>
</dbReference>
<organism evidence="2 3">
    <name type="scientific">Alcanivorax jadensis T9</name>
    <dbReference type="NCBI Taxonomy" id="1177181"/>
    <lineage>
        <taxon>Bacteria</taxon>
        <taxon>Pseudomonadati</taxon>
        <taxon>Pseudomonadota</taxon>
        <taxon>Gammaproteobacteria</taxon>
        <taxon>Oceanospirillales</taxon>
        <taxon>Alcanivoracaceae</taxon>
        <taxon>Alcanivorax</taxon>
    </lineage>
</organism>
<dbReference type="InterPro" id="IPR008912">
    <property type="entry name" value="Uncharacterised_CoxE"/>
</dbReference>
<dbReference type="Proteomes" id="UP000029443">
    <property type="component" value="Unassembled WGS sequence"/>
</dbReference>
<evidence type="ECO:0000256" key="1">
    <source>
        <dbReference type="SAM" id="MobiDB-lite"/>
    </source>
</evidence>
<proteinExistence type="predicted"/>
<comment type="caution">
    <text evidence="2">The sequence shown here is derived from an EMBL/GenBank/DDBJ whole genome shotgun (WGS) entry which is preliminary data.</text>
</comment>
<dbReference type="SUPFAM" id="SSF53300">
    <property type="entry name" value="vWA-like"/>
    <property type="match status" value="1"/>
</dbReference>
<protein>
    <recommendedName>
        <fullName evidence="4">VWA domain-containing protein</fullName>
    </recommendedName>
</protein>
<sequence>MPTRRLSEFVQALRGAGLRISPDEAGQAMDAAALVGYARRQRFHDALAVTLVKQQQDRPPFEETFARFFEAEDSRVDPSGDMEPAMPAPAADPASAQTPEEQQAEALLASTPEQLQQRMAEAAAEMDFTQMEVITQQGLYSRRLLMNMGMGAVDDRVLQLDQGNPSQQARAEQLRQWRARVREQAAGQVRRQFLLHGAGKGRALREQTLRAVPFRDLREFRDVQALVRKMARRLASLHQRRMKTSRRGMLDARRTMVASIRHDGVPAKLFWRRRPPRKTRVMVICDVSSSVSDAARFLLQFLYAMNDVLPRVRSFAFASRFDEITDDFSRYSPEVAVGQVLDRLSGSGTDYAEMFRAFQARCERELDAHTTVIILGDARNNYLPDGAETLQAISRRVKQVWWLNPESRGRWNSGDAVMDRYLPHCRLARQCATLNDLERVVDSLLGALD</sequence>
<dbReference type="RefSeq" id="WP_035249999.1">
    <property type="nucleotide sequence ID" value="NZ_ARXU01000015.1"/>
</dbReference>
<gene>
    <name evidence="2" type="ORF">T9A_02964</name>
</gene>
<reference evidence="2 3" key="1">
    <citation type="submission" date="2012-09" db="EMBL/GenBank/DDBJ databases">
        <title>Genome Sequence of alkane-degrading Bacterium Alcanivorax jadensis T9.</title>
        <authorList>
            <person name="Lai Q."/>
            <person name="Shao Z."/>
        </authorList>
    </citation>
    <scope>NUCLEOTIDE SEQUENCE [LARGE SCALE GENOMIC DNA]</scope>
    <source>
        <strain evidence="2 3">T9</strain>
    </source>
</reference>
<feature type="region of interest" description="Disordered" evidence="1">
    <location>
        <begin position="71"/>
        <end position="104"/>
    </location>
</feature>
<dbReference type="EMBL" id="ARXU01000015">
    <property type="protein sequence ID" value="KGD60008.1"/>
    <property type="molecule type" value="Genomic_DNA"/>
</dbReference>
<accession>A0ABR4W9F7</accession>
<evidence type="ECO:0000313" key="2">
    <source>
        <dbReference type="EMBL" id="KGD60008.1"/>
    </source>
</evidence>
<dbReference type="PIRSF" id="PIRSF010256">
    <property type="entry name" value="CoxE_vWa"/>
    <property type="match status" value="1"/>
</dbReference>
<name>A0ABR4W9F7_9GAMM</name>
<keyword evidence="3" id="KW-1185">Reference proteome</keyword>
<dbReference type="InterPro" id="IPR036465">
    <property type="entry name" value="vWFA_dom_sf"/>
</dbReference>
<evidence type="ECO:0000313" key="3">
    <source>
        <dbReference type="Proteomes" id="UP000029443"/>
    </source>
</evidence>
<evidence type="ECO:0008006" key="4">
    <source>
        <dbReference type="Google" id="ProtNLM"/>
    </source>
</evidence>